<evidence type="ECO:0000313" key="1">
    <source>
        <dbReference type="EMBL" id="TDB58221.1"/>
    </source>
</evidence>
<comment type="caution">
    <text evidence="1">The sequence shown here is derived from an EMBL/GenBank/DDBJ whole genome shotgun (WGS) entry which is preliminary data.</text>
</comment>
<keyword evidence="2" id="KW-1185">Reference proteome</keyword>
<organism evidence="1 2">
    <name type="scientific">Arundinibacter roseus</name>
    <dbReference type="NCBI Taxonomy" id="2070510"/>
    <lineage>
        <taxon>Bacteria</taxon>
        <taxon>Pseudomonadati</taxon>
        <taxon>Bacteroidota</taxon>
        <taxon>Cytophagia</taxon>
        <taxon>Cytophagales</taxon>
        <taxon>Spirosomataceae</taxon>
        <taxon>Arundinibacter</taxon>
    </lineage>
</organism>
<gene>
    <name evidence="1" type="ORF">EZE20_23160</name>
</gene>
<name>A0A4R4JWD1_9BACT</name>
<dbReference type="PROSITE" id="PS51257">
    <property type="entry name" value="PROKAR_LIPOPROTEIN"/>
    <property type="match status" value="1"/>
</dbReference>
<dbReference type="Proteomes" id="UP000295706">
    <property type="component" value="Unassembled WGS sequence"/>
</dbReference>
<dbReference type="RefSeq" id="WP_132122267.1">
    <property type="nucleotide sequence ID" value="NZ_SMJU01000024.1"/>
</dbReference>
<dbReference type="OrthoDB" id="956973at2"/>
<protein>
    <submittedName>
        <fullName evidence="1">Uncharacterized protein</fullName>
    </submittedName>
</protein>
<dbReference type="AlphaFoldDB" id="A0A4R4JWD1"/>
<reference evidence="1 2" key="1">
    <citation type="submission" date="2019-02" db="EMBL/GenBank/DDBJ databases">
        <title>Arundinibacter roseus gen. nov., sp. nov., a new member of the family Cytophagaceae.</title>
        <authorList>
            <person name="Szuroczki S."/>
            <person name="Khayer B."/>
            <person name="Sproer C."/>
            <person name="Toumi M."/>
            <person name="Szabo A."/>
            <person name="Felfoldi T."/>
            <person name="Schumann P."/>
            <person name="Toth E."/>
        </authorList>
    </citation>
    <scope>NUCLEOTIDE SEQUENCE [LARGE SCALE GENOMIC DNA]</scope>
    <source>
        <strain evidence="1 2">DMA-k-7a</strain>
    </source>
</reference>
<dbReference type="EMBL" id="SMJU01000024">
    <property type="protein sequence ID" value="TDB58221.1"/>
    <property type="molecule type" value="Genomic_DNA"/>
</dbReference>
<evidence type="ECO:0000313" key="2">
    <source>
        <dbReference type="Proteomes" id="UP000295706"/>
    </source>
</evidence>
<sequence>MKKLVRGFFYIFTAGIAVSCYDCGPQAEPTITLSLRQDTLQTIQRISALDAKSDSAFSTLDPGSYYGTATLPVSLLQDSTTFLLYAENRVDTLTLFYKRIFDSKRECGYYVDLSAPEAGPPFKTTLNQPVQVEYSSYLGPRDFKGPSPLGIRITIGRY</sequence>
<proteinExistence type="predicted"/>
<accession>A0A4R4JWD1</accession>